<evidence type="ECO:0000313" key="2">
    <source>
        <dbReference type="Proteomes" id="UP000785679"/>
    </source>
</evidence>
<dbReference type="Proteomes" id="UP000785679">
    <property type="component" value="Unassembled WGS sequence"/>
</dbReference>
<reference evidence="1" key="1">
    <citation type="submission" date="2019-06" db="EMBL/GenBank/DDBJ databases">
        <authorList>
            <person name="Zheng W."/>
        </authorList>
    </citation>
    <scope>NUCLEOTIDE SEQUENCE</scope>
    <source>
        <strain evidence="1">QDHG01</strain>
    </source>
</reference>
<proteinExistence type="predicted"/>
<keyword evidence="2" id="KW-1185">Reference proteome</keyword>
<dbReference type="EMBL" id="RRYP01001495">
    <property type="protein sequence ID" value="TNV85873.1"/>
    <property type="molecule type" value="Genomic_DNA"/>
</dbReference>
<protein>
    <submittedName>
        <fullName evidence="1">Uncharacterized protein</fullName>
    </submittedName>
</protein>
<comment type="caution">
    <text evidence="1">The sequence shown here is derived from an EMBL/GenBank/DDBJ whole genome shotgun (WGS) entry which is preliminary data.</text>
</comment>
<dbReference type="AlphaFoldDB" id="A0A8J8P2S5"/>
<gene>
    <name evidence="1" type="ORF">FGO68_gene7097</name>
</gene>
<sequence length="117" mass="13628">MFASEMEIFEKMNHISFLKQLYILQTSIITPLSPHFPLPLQRTNGLQFLSESSAVSSSHKRFLPHLYSFHPCQMSVHRVKGNHQWPAIFGRWRDLGFVCWARVQLFGGRGVDLEVWV</sequence>
<evidence type="ECO:0000313" key="1">
    <source>
        <dbReference type="EMBL" id="TNV85873.1"/>
    </source>
</evidence>
<organism evidence="1 2">
    <name type="scientific">Halteria grandinella</name>
    <dbReference type="NCBI Taxonomy" id="5974"/>
    <lineage>
        <taxon>Eukaryota</taxon>
        <taxon>Sar</taxon>
        <taxon>Alveolata</taxon>
        <taxon>Ciliophora</taxon>
        <taxon>Intramacronucleata</taxon>
        <taxon>Spirotrichea</taxon>
        <taxon>Stichotrichia</taxon>
        <taxon>Sporadotrichida</taxon>
        <taxon>Halteriidae</taxon>
        <taxon>Halteria</taxon>
    </lineage>
</organism>
<name>A0A8J8P2S5_HALGN</name>
<accession>A0A8J8P2S5</accession>